<dbReference type="GO" id="GO:0005886">
    <property type="term" value="C:plasma membrane"/>
    <property type="evidence" value="ECO:0007669"/>
    <property type="project" value="UniProtKB-SubCell"/>
</dbReference>
<dbReference type="PROSITE" id="PS51318">
    <property type="entry name" value="TAT"/>
    <property type="match status" value="1"/>
</dbReference>
<evidence type="ECO:0000313" key="11">
    <source>
        <dbReference type="Proteomes" id="UP000198727"/>
    </source>
</evidence>
<feature type="compositionally biased region" description="Basic residues" evidence="8">
    <location>
        <begin position="217"/>
        <end position="230"/>
    </location>
</feature>
<feature type="transmembrane region" description="Helical" evidence="7">
    <location>
        <begin position="71"/>
        <end position="100"/>
    </location>
</feature>
<dbReference type="InterPro" id="IPR032816">
    <property type="entry name" value="VTT_dom"/>
</dbReference>
<reference evidence="11" key="1">
    <citation type="submission" date="2016-10" db="EMBL/GenBank/DDBJ databases">
        <authorList>
            <person name="Varghese N."/>
            <person name="Submissions S."/>
        </authorList>
    </citation>
    <scope>NUCLEOTIDE SEQUENCE [LARGE SCALE GENOMIC DNA]</scope>
    <source>
        <strain evidence="11">CGMCC 4.5579</strain>
    </source>
</reference>
<comment type="subcellular location">
    <subcellularLocation>
        <location evidence="1 7">Cell membrane</location>
        <topology evidence="1 7">Multi-pass membrane protein</topology>
    </subcellularLocation>
</comment>
<keyword evidence="4 7" id="KW-0812">Transmembrane</keyword>
<feature type="transmembrane region" description="Helical" evidence="7">
    <location>
        <begin position="120"/>
        <end position="144"/>
    </location>
</feature>
<dbReference type="RefSeq" id="WP_092534947.1">
    <property type="nucleotide sequence ID" value="NZ_FOWW01000010.1"/>
</dbReference>
<evidence type="ECO:0000256" key="2">
    <source>
        <dbReference type="ARBA" id="ARBA00008640"/>
    </source>
</evidence>
<keyword evidence="11" id="KW-1185">Reference proteome</keyword>
<sequence length="272" mass="27402">MPRRTQLLAAGAALTALVAAALLLPVPGPAALRAWADGAGPVAPLLLLAGYAVLTVAPIPRTVFSLAAGLLLGNALGIAVAMTATAISAALGFLLARALGRDLVAKYLRRPAVRTVDERLAGGGALAVASLRLIPVIPFAPLSYCCGLSSVRPRPYLAGTVVGSLPGTAAVVLLGDALTGGTPPALLICYAAFALAGAAGLYRAVRPVGSRPARGNPCHHKDRRHGDPRRRLTATAALRPLHSAAGAPGTRATNPNSCGQLGEEQPSSTPVT</sequence>
<evidence type="ECO:0000313" key="10">
    <source>
        <dbReference type="EMBL" id="SFQ60457.1"/>
    </source>
</evidence>
<feature type="compositionally biased region" description="Polar residues" evidence="8">
    <location>
        <begin position="251"/>
        <end position="272"/>
    </location>
</feature>
<dbReference type="STRING" id="587909.SAMN05421810_110163"/>
<dbReference type="Pfam" id="PF09335">
    <property type="entry name" value="VTT_dom"/>
    <property type="match status" value="1"/>
</dbReference>
<evidence type="ECO:0000259" key="9">
    <source>
        <dbReference type="Pfam" id="PF09335"/>
    </source>
</evidence>
<protein>
    <recommendedName>
        <fullName evidence="7">TVP38/TMEM64 family membrane protein</fullName>
    </recommendedName>
</protein>
<feature type="transmembrane region" description="Helical" evidence="7">
    <location>
        <begin position="39"/>
        <end position="59"/>
    </location>
</feature>
<dbReference type="AlphaFoldDB" id="A0A1I5ZW24"/>
<accession>A0A1I5ZW24</accession>
<organism evidence="10 11">
    <name type="scientific">Amycolatopsis arida</name>
    <dbReference type="NCBI Taxonomy" id="587909"/>
    <lineage>
        <taxon>Bacteria</taxon>
        <taxon>Bacillati</taxon>
        <taxon>Actinomycetota</taxon>
        <taxon>Actinomycetes</taxon>
        <taxon>Pseudonocardiales</taxon>
        <taxon>Pseudonocardiaceae</taxon>
        <taxon>Amycolatopsis</taxon>
    </lineage>
</organism>
<evidence type="ECO:0000256" key="6">
    <source>
        <dbReference type="ARBA" id="ARBA00023136"/>
    </source>
</evidence>
<dbReference type="PANTHER" id="PTHR12677">
    <property type="entry name" value="GOLGI APPARATUS MEMBRANE PROTEIN TVP38-RELATED"/>
    <property type="match status" value="1"/>
</dbReference>
<gene>
    <name evidence="10" type="ORF">SAMN05421810_110163</name>
</gene>
<keyword evidence="3 7" id="KW-1003">Cell membrane</keyword>
<feature type="domain" description="VTT" evidence="9">
    <location>
        <begin position="59"/>
        <end position="176"/>
    </location>
</feature>
<evidence type="ECO:0000256" key="1">
    <source>
        <dbReference type="ARBA" id="ARBA00004651"/>
    </source>
</evidence>
<evidence type="ECO:0000256" key="7">
    <source>
        <dbReference type="RuleBase" id="RU366058"/>
    </source>
</evidence>
<evidence type="ECO:0000256" key="4">
    <source>
        <dbReference type="ARBA" id="ARBA00022692"/>
    </source>
</evidence>
<feature type="transmembrane region" description="Helical" evidence="7">
    <location>
        <begin position="156"/>
        <end position="179"/>
    </location>
</feature>
<feature type="transmembrane region" description="Helical" evidence="7">
    <location>
        <begin position="185"/>
        <end position="205"/>
    </location>
</feature>
<dbReference type="Proteomes" id="UP000198727">
    <property type="component" value="Unassembled WGS sequence"/>
</dbReference>
<keyword evidence="5 7" id="KW-1133">Transmembrane helix</keyword>
<dbReference type="InterPro" id="IPR006311">
    <property type="entry name" value="TAT_signal"/>
</dbReference>
<dbReference type="PANTHER" id="PTHR12677:SF59">
    <property type="entry name" value="GOLGI APPARATUS MEMBRANE PROTEIN TVP38-RELATED"/>
    <property type="match status" value="1"/>
</dbReference>
<name>A0A1I5ZW24_9PSEU</name>
<dbReference type="InterPro" id="IPR015414">
    <property type="entry name" value="TMEM64"/>
</dbReference>
<keyword evidence="6 7" id="KW-0472">Membrane</keyword>
<evidence type="ECO:0000256" key="8">
    <source>
        <dbReference type="SAM" id="MobiDB-lite"/>
    </source>
</evidence>
<feature type="region of interest" description="Disordered" evidence="8">
    <location>
        <begin position="238"/>
        <end position="272"/>
    </location>
</feature>
<proteinExistence type="inferred from homology"/>
<evidence type="ECO:0000256" key="3">
    <source>
        <dbReference type="ARBA" id="ARBA00022475"/>
    </source>
</evidence>
<comment type="similarity">
    <text evidence="2 7">Belongs to the TVP38/TMEM64 family.</text>
</comment>
<dbReference type="EMBL" id="FOWW01000010">
    <property type="protein sequence ID" value="SFQ60457.1"/>
    <property type="molecule type" value="Genomic_DNA"/>
</dbReference>
<evidence type="ECO:0000256" key="5">
    <source>
        <dbReference type="ARBA" id="ARBA00022989"/>
    </source>
</evidence>
<dbReference type="OrthoDB" id="5242213at2"/>
<feature type="region of interest" description="Disordered" evidence="8">
    <location>
        <begin position="211"/>
        <end position="230"/>
    </location>
</feature>